<evidence type="ECO:0000256" key="2">
    <source>
        <dbReference type="ARBA" id="ARBA00012379"/>
    </source>
</evidence>
<dbReference type="GO" id="GO:0004170">
    <property type="term" value="F:dUTP diphosphatase activity"/>
    <property type="evidence" value="ECO:0007669"/>
    <property type="project" value="UniProtKB-EC"/>
</dbReference>
<dbReference type="InterPro" id="IPR029054">
    <property type="entry name" value="dUTPase-like"/>
</dbReference>
<dbReference type="SUPFAM" id="SSF51283">
    <property type="entry name" value="dUTPase-like"/>
    <property type="match status" value="1"/>
</dbReference>
<organism evidence="7 8">
    <name type="scientific">Paenibacillus turicensis</name>
    <dbReference type="NCBI Taxonomy" id="160487"/>
    <lineage>
        <taxon>Bacteria</taxon>
        <taxon>Bacillati</taxon>
        <taxon>Bacillota</taxon>
        <taxon>Bacilli</taxon>
        <taxon>Bacillales</taxon>
        <taxon>Paenibacillaceae</taxon>
        <taxon>Paenibacillus</taxon>
    </lineage>
</organism>
<feature type="domain" description="dUTPase-like" evidence="6">
    <location>
        <begin position="123"/>
        <end position="168"/>
    </location>
</feature>
<dbReference type="CDD" id="cd07557">
    <property type="entry name" value="trimeric_dUTPase"/>
    <property type="match status" value="1"/>
</dbReference>
<comment type="similarity">
    <text evidence="1">Belongs to the dUTPase family.</text>
</comment>
<gene>
    <name evidence="7" type="ORF">J2Z32_004483</name>
</gene>
<dbReference type="InterPro" id="IPR008181">
    <property type="entry name" value="dUTPase"/>
</dbReference>
<evidence type="ECO:0000256" key="3">
    <source>
        <dbReference type="ARBA" id="ARBA00022801"/>
    </source>
</evidence>
<proteinExistence type="inferred from homology"/>
<dbReference type="EC" id="3.6.1.23" evidence="2"/>
<evidence type="ECO:0000256" key="5">
    <source>
        <dbReference type="ARBA" id="ARBA00047686"/>
    </source>
</evidence>
<protein>
    <recommendedName>
        <fullName evidence="2">dUTP diphosphatase</fullName>
        <ecNumber evidence="2">3.6.1.23</ecNumber>
    </recommendedName>
</protein>
<keyword evidence="4" id="KW-0546">Nucleotide metabolism</keyword>
<evidence type="ECO:0000259" key="6">
    <source>
        <dbReference type="Pfam" id="PF00692"/>
    </source>
</evidence>
<comment type="caution">
    <text evidence="7">The sequence shown here is derived from an EMBL/GenBank/DDBJ whole genome shotgun (WGS) entry which is preliminary data.</text>
</comment>
<feature type="domain" description="dUTPase-like" evidence="6">
    <location>
        <begin position="11"/>
        <end position="96"/>
    </location>
</feature>
<accession>A0ABS4FZ30</accession>
<comment type="catalytic activity">
    <reaction evidence="5">
        <text>dUTP + H2O = dUMP + diphosphate + H(+)</text>
        <dbReference type="Rhea" id="RHEA:10248"/>
        <dbReference type="ChEBI" id="CHEBI:15377"/>
        <dbReference type="ChEBI" id="CHEBI:15378"/>
        <dbReference type="ChEBI" id="CHEBI:33019"/>
        <dbReference type="ChEBI" id="CHEBI:61555"/>
        <dbReference type="ChEBI" id="CHEBI:246422"/>
        <dbReference type="EC" id="3.6.1.23"/>
    </reaction>
</comment>
<dbReference type="Gene3D" id="2.70.40.10">
    <property type="match status" value="1"/>
</dbReference>
<evidence type="ECO:0000256" key="1">
    <source>
        <dbReference type="ARBA" id="ARBA00006581"/>
    </source>
</evidence>
<dbReference type="InterPro" id="IPR036157">
    <property type="entry name" value="dUTPase-like_sf"/>
</dbReference>
<reference evidence="7 8" key="1">
    <citation type="submission" date="2021-03" db="EMBL/GenBank/DDBJ databases">
        <title>Genomic Encyclopedia of Type Strains, Phase IV (KMG-IV): sequencing the most valuable type-strain genomes for metagenomic binning, comparative biology and taxonomic classification.</title>
        <authorList>
            <person name="Goeker M."/>
        </authorList>
    </citation>
    <scope>NUCLEOTIDE SEQUENCE [LARGE SCALE GENOMIC DNA]</scope>
    <source>
        <strain evidence="7 8">DSM 14349</strain>
    </source>
</reference>
<dbReference type="Pfam" id="PF00692">
    <property type="entry name" value="dUTPase"/>
    <property type="match status" value="2"/>
</dbReference>
<dbReference type="PANTHER" id="PTHR11241:SF0">
    <property type="entry name" value="DEOXYURIDINE 5'-TRIPHOSPHATE NUCLEOTIDOHYDROLASE"/>
    <property type="match status" value="1"/>
</dbReference>
<dbReference type="EMBL" id="JAGGKG010000037">
    <property type="protein sequence ID" value="MBP1907794.1"/>
    <property type="molecule type" value="Genomic_DNA"/>
</dbReference>
<keyword evidence="3 7" id="KW-0378">Hydrolase</keyword>
<dbReference type="InterPro" id="IPR033704">
    <property type="entry name" value="dUTPase_trimeric"/>
</dbReference>
<keyword evidence="8" id="KW-1185">Reference proteome</keyword>
<dbReference type="PANTHER" id="PTHR11241">
    <property type="entry name" value="DEOXYURIDINE 5'-TRIPHOSPHATE NUCLEOTIDOHYDROLASE"/>
    <property type="match status" value="1"/>
</dbReference>
<evidence type="ECO:0000256" key="4">
    <source>
        <dbReference type="ARBA" id="ARBA00023080"/>
    </source>
</evidence>
<dbReference type="Proteomes" id="UP001519272">
    <property type="component" value="Unassembled WGS sequence"/>
</dbReference>
<evidence type="ECO:0000313" key="8">
    <source>
        <dbReference type="Proteomes" id="UP001519272"/>
    </source>
</evidence>
<sequence>MQVKVKKLNDNAVIPVYAKQGDSGFDLVSTKYMLIEPGETKIVPTGLSFEIPEGYEMQVRPRSGVTLRTKLRVQLGTIDSGYRGEIGIIIDNISTKIESCAAIDIKGQTVFERQKNGDPYELSQGTYMINAGDRIAQGVIVPVVKSEMVETDSLSDSERNTGGFGHTGV</sequence>
<name>A0ABS4FZ30_9BACL</name>
<evidence type="ECO:0000313" key="7">
    <source>
        <dbReference type="EMBL" id="MBP1907794.1"/>
    </source>
</evidence>
<dbReference type="RefSeq" id="WP_210091370.1">
    <property type="nucleotide sequence ID" value="NZ_JAGGKG010000037.1"/>
</dbReference>